<name>A0A6C0J2Q9_9ZZZZ</name>
<proteinExistence type="predicted"/>
<protein>
    <submittedName>
        <fullName evidence="1">Uncharacterized protein</fullName>
    </submittedName>
</protein>
<dbReference type="EMBL" id="MN740319">
    <property type="protein sequence ID" value="QHT99931.1"/>
    <property type="molecule type" value="Genomic_DNA"/>
</dbReference>
<dbReference type="AlphaFoldDB" id="A0A6C0J2Q9"/>
<organism evidence="1">
    <name type="scientific">viral metagenome</name>
    <dbReference type="NCBI Taxonomy" id="1070528"/>
    <lineage>
        <taxon>unclassified sequences</taxon>
        <taxon>metagenomes</taxon>
        <taxon>organismal metagenomes</taxon>
    </lineage>
</organism>
<accession>A0A6C0J2Q9</accession>
<sequence length="34" mass="3887">MISGTVRKIALGAARVILMMDVDHVQHLLERQKR</sequence>
<reference evidence="1" key="1">
    <citation type="journal article" date="2020" name="Nature">
        <title>Giant virus diversity and host interactions through global metagenomics.</title>
        <authorList>
            <person name="Schulz F."/>
            <person name="Roux S."/>
            <person name="Paez-Espino D."/>
            <person name="Jungbluth S."/>
            <person name="Walsh D.A."/>
            <person name="Denef V.J."/>
            <person name="McMahon K.D."/>
            <person name="Konstantinidis K.T."/>
            <person name="Eloe-Fadrosh E.A."/>
            <person name="Kyrpides N.C."/>
            <person name="Woyke T."/>
        </authorList>
    </citation>
    <scope>NUCLEOTIDE SEQUENCE</scope>
    <source>
        <strain evidence="1">GVMAG-M-3300025778-1</strain>
    </source>
</reference>
<evidence type="ECO:0000313" key="1">
    <source>
        <dbReference type="EMBL" id="QHT99931.1"/>
    </source>
</evidence>